<dbReference type="InterPro" id="IPR029058">
    <property type="entry name" value="AB_hydrolase_fold"/>
</dbReference>
<name>A0AAD6ZUC1_9AGAR</name>
<dbReference type="GO" id="GO:0016787">
    <property type="term" value="F:hydrolase activity"/>
    <property type="evidence" value="ECO:0007669"/>
    <property type="project" value="UniProtKB-KW"/>
</dbReference>
<dbReference type="Proteomes" id="UP001218218">
    <property type="component" value="Unassembled WGS sequence"/>
</dbReference>
<protein>
    <submittedName>
        <fullName evidence="3">Alpha/beta hydrolase family-domain-containing protein</fullName>
    </submittedName>
</protein>
<keyword evidence="3" id="KW-0378">Hydrolase</keyword>
<dbReference type="Pfam" id="PF12697">
    <property type="entry name" value="Abhydrolase_6"/>
    <property type="match status" value="1"/>
</dbReference>
<sequence length="357" mass="37787">MLLSAWVLALHVASAVACSCSSLVIPVDVDVLVPKDPTDVFGGLKSNASSLRRVKDTYDIYGVFCRPDTVTENADVLQLLVHGFTYTSQYWSPPIEEFRNYSYSAFSCDQGLSSLAIDTLGAGLSSRPLNASDVQYPTSAAAITQLARYLKGTSILPGVAPFKKIIGIGHSLGSGLLNFGAIVEGAGYPIDGLILTSSAGVTPNLPPLAILTTARDFNPARWGALDPAYVTLGIRTLLYPPANTSFSPRMLAFDGFTVDLGTVSTFLQTPQAVTAFKTNYTGPIAKVVGSEDQAICVGSTQCDDVAALTAAERVAYLAARSFEVVVEQGSGHDMNLDFLAQGPFSTFVNFVNQFAGL</sequence>
<accession>A0AAD6ZUC1</accession>
<organism evidence="3 4">
    <name type="scientific">Mycena albidolilacea</name>
    <dbReference type="NCBI Taxonomy" id="1033008"/>
    <lineage>
        <taxon>Eukaryota</taxon>
        <taxon>Fungi</taxon>
        <taxon>Dikarya</taxon>
        <taxon>Basidiomycota</taxon>
        <taxon>Agaricomycotina</taxon>
        <taxon>Agaricomycetes</taxon>
        <taxon>Agaricomycetidae</taxon>
        <taxon>Agaricales</taxon>
        <taxon>Marasmiineae</taxon>
        <taxon>Mycenaceae</taxon>
        <taxon>Mycena</taxon>
    </lineage>
</organism>
<evidence type="ECO:0000313" key="4">
    <source>
        <dbReference type="Proteomes" id="UP001218218"/>
    </source>
</evidence>
<reference evidence="3" key="1">
    <citation type="submission" date="2023-03" db="EMBL/GenBank/DDBJ databases">
        <title>Massive genome expansion in bonnet fungi (Mycena s.s.) driven by repeated elements and novel gene families across ecological guilds.</title>
        <authorList>
            <consortium name="Lawrence Berkeley National Laboratory"/>
            <person name="Harder C.B."/>
            <person name="Miyauchi S."/>
            <person name="Viragh M."/>
            <person name="Kuo A."/>
            <person name="Thoen E."/>
            <person name="Andreopoulos B."/>
            <person name="Lu D."/>
            <person name="Skrede I."/>
            <person name="Drula E."/>
            <person name="Henrissat B."/>
            <person name="Morin E."/>
            <person name="Kohler A."/>
            <person name="Barry K."/>
            <person name="LaButti K."/>
            <person name="Morin E."/>
            <person name="Salamov A."/>
            <person name="Lipzen A."/>
            <person name="Mereny Z."/>
            <person name="Hegedus B."/>
            <person name="Baldrian P."/>
            <person name="Stursova M."/>
            <person name="Weitz H."/>
            <person name="Taylor A."/>
            <person name="Grigoriev I.V."/>
            <person name="Nagy L.G."/>
            <person name="Martin F."/>
            <person name="Kauserud H."/>
        </authorList>
    </citation>
    <scope>NUCLEOTIDE SEQUENCE</scope>
    <source>
        <strain evidence="3">CBHHK002</strain>
    </source>
</reference>
<evidence type="ECO:0000259" key="2">
    <source>
        <dbReference type="Pfam" id="PF12697"/>
    </source>
</evidence>
<gene>
    <name evidence="3" type="ORF">DFH08DRAFT_812292</name>
</gene>
<keyword evidence="1" id="KW-0732">Signal</keyword>
<comment type="caution">
    <text evidence="3">The sequence shown here is derived from an EMBL/GenBank/DDBJ whole genome shotgun (WGS) entry which is preliminary data.</text>
</comment>
<feature type="signal peptide" evidence="1">
    <location>
        <begin position="1"/>
        <end position="17"/>
    </location>
</feature>
<evidence type="ECO:0000256" key="1">
    <source>
        <dbReference type="SAM" id="SignalP"/>
    </source>
</evidence>
<dbReference type="InterPro" id="IPR000073">
    <property type="entry name" value="AB_hydrolase_1"/>
</dbReference>
<dbReference type="SUPFAM" id="SSF53474">
    <property type="entry name" value="alpha/beta-Hydrolases"/>
    <property type="match status" value="1"/>
</dbReference>
<dbReference type="EMBL" id="JARIHO010000027">
    <property type="protein sequence ID" value="KAJ7339918.1"/>
    <property type="molecule type" value="Genomic_DNA"/>
</dbReference>
<feature type="chain" id="PRO_5042236661" evidence="1">
    <location>
        <begin position="18"/>
        <end position="357"/>
    </location>
</feature>
<dbReference type="Gene3D" id="3.40.50.1820">
    <property type="entry name" value="alpha/beta hydrolase"/>
    <property type="match status" value="1"/>
</dbReference>
<feature type="domain" description="AB hydrolase-1" evidence="2">
    <location>
        <begin position="79"/>
        <end position="336"/>
    </location>
</feature>
<evidence type="ECO:0000313" key="3">
    <source>
        <dbReference type="EMBL" id="KAJ7339918.1"/>
    </source>
</evidence>
<dbReference type="AlphaFoldDB" id="A0AAD6ZUC1"/>
<proteinExistence type="predicted"/>
<keyword evidence="4" id="KW-1185">Reference proteome</keyword>